<accession>A0A1C0YE41</accession>
<feature type="transmembrane region" description="Helical" evidence="1">
    <location>
        <begin position="182"/>
        <end position="199"/>
    </location>
</feature>
<proteinExistence type="predicted"/>
<evidence type="ECO:0000313" key="3">
    <source>
        <dbReference type="Proteomes" id="UP000093199"/>
    </source>
</evidence>
<dbReference type="Pfam" id="PF05975">
    <property type="entry name" value="EcsB"/>
    <property type="match status" value="1"/>
</dbReference>
<keyword evidence="1" id="KW-0812">Transmembrane</keyword>
<feature type="transmembrane region" description="Helical" evidence="1">
    <location>
        <begin position="102"/>
        <end position="126"/>
    </location>
</feature>
<reference evidence="2 3" key="1">
    <citation type="submission" date="2016-07" db="EMBL/GenBank/DDBJ databases">
        <title>Caryophanon tenue genome sequencing.</title>
        <authorList>
            <person name="Verma A."/>
            <person name="Pal Y."/>
            <person name="Krishnamurthi S."/>
        </authorList>
    </citation>
    <scope>NUCLEOTIDE SEQUENCE [LARGE SCALE GENOMIC DNA]</scope>
    <source>
        <strain evidence="2 3">DSM 14152</strain>
    </source>
</reference>
<evidence type="ECO:0000313" key="2">
    <source>
        <dbReference type="EMBL" id="OCS85447.1"/>
    </source>
</evidence>
<name>A0A1C0YE41_9BACL</name>
<dbReference type="Proteomes" id="UP000093199">
    <property type="component" value="Unassembled WGS sequence"/>
</dbReference>
<feature type="transmembrane region" description="Helical" evidence="1">
    <location>
        <begin position="348"/>
        <end position="367"/>
    </location>
</feature>
<organism evidence="2 3">
    <name type="scientific">Caryophanon tenue</name>
    <dbReference type="NCBI Taxonomy" id="33978"/>
    <lineage>
        <taxon>Bacteria</taxon>
        <taxon>Bacillati</taxon>
        <taxon>Bacillota</taxon>
        <taxon>Bacilli</taxon>
        <taxon>Bacillales</taxon>
        <taxon>Caryophanaceae</taxon>
        <taxon>Caryophanon</taxon>
    </lineage>
</organism>
<feature type="transmembrane region" description="Helical" evidence="1">
    <location>
        <begin position="55"/>
        <end position="76"/>
    </location>
</feature>
<feature type="transmembrane region" description="Helical" evidence="1">
    <location>
        <begin position="132"/>
        <end position="152"/>
    </location>
</feature>
<sequence length="368" mass="43177">MPLFRERLKRQWHSYKKLFLSVVDITIALYVAAFGAAALYYFITETVANGQYGLIRIIPVAFYIWLALCVGSSLYIRNFHEPADRLFTMHHSHFTDVKRQSLYYSLMINSFITALLVAVTSFFTAVVHHETLWLSAALFICVYALSLSFHILALLLQRAWLLLCIRIGIAVGFTYLLLVSPLLSILVSSLVFVCAFTYYKRILIRTNRFFTPLLQQEQTFAFRWERRIFMVNPDLQQYNEAPINQKKPRVFRKRYSTTVSGALVELCFKTLWRRPSYLNTYIRFVIIVFPVLFILPTWGSYLLIIILWIGLSHFSESMMTKLQQEPIFTLLHYDETMWFQALTRVRRILSVPIPIVYAVIVTISWLIR</sequence>
<comment type="caution">
    <text evidence="2">The sequence shown here is derived from an EMBL/GenBank/DDBJ whole genome shotgun (WGS) entry which is preliminary data.</text>
</comment>
<keyword evidence="1" id="KW-1133">Transmembrane helix</keyword>
<dbReference type="AlphaFoldDB" id="A0A1C0YE41"/>
<gene>
    <name evidence="2" type="ORF">A6M13_13505</name>
</gene>
<dbReference type="RefSeq" id="WP_066545020.1">
    <property type="nucleotide sequence ID" value="NZ_MASJ01000014.1"/>
</dbReference>
<protein>
    <submittedName>
        <fullName evidence="2">Uncharacterized protein</fullName>
    </submittedName>
</protein>
<keyword evidence="3" id="KW-1185">Reference proteome</keyword>
<dbReference type="GO" id="GO:0016020">
    <property type="term" value="C:membrane"/>
    <property type="evidence" value="ECO:0007669"/>
    <property type="project" value="InterPro"/>
</dbReference>
<evidence type="ECO:0000256" key="1">
    <source>
        <dbReference type="SAM" id="Phobius"/>
    </source>
</evidence>
<dbReference type="STRING" id="33978.A6M13_13505"/>
<feature type="transmembrane region" description="Helical" evidence="1">
    <location>
        <begin position="159"/>
        <end position="176"/>
    </location>
</feature>
<dbReference type="EMBL" id="MASJ01000014">
    <property type="protein sequence ID" value="OCS85447.1"/>
    <property type="molecule type" value="Genomic_DNA"/>
</dbReference>
<dbReference type="OrthoDB" id="2448479at2"/>
<feature type="transmembrane region" description="Helical" evidence="1">
    <location>
        <begin position="284"/>
        <end position="311"/>
    </location>
</feature>
<keyword evidence="1" id="KW-0472">Membrane</keyword>
<dbReference type="InterPro" id="IPR010288">
    <property type="entry name" value="EcsB_ABC"/>
</dbReference>
<feature type="transmembrane region" description="Helical" evidence="1">
    <location>
        <begin position="21"/>
        <end position="43"/>
    </location>
</feature>